<dbReference type="InterPro" id="IPR052394">
    <property type="entry name" value="LRR-containing"/>
</dbReference>
<dbReference type="PROSITE" id="PS00018">
    <property type="entry name" value="EF_HAND_1"/>
    <property type="match status" value="1"/>
</dbReference>
<feature type="region of interest" description="Disordered" evidence="2">
    <location>
        <begin position="52"/>
        <end position="84"/>
    </location>
</feature>
<reference evidence="4 5" key="1">
    <citation type="journal article" date="2017" name="Nat. Ecol. Evol.">
        <title>Scallop genome provides insights into evolution of bilaterian karyotype and development.</title>
        <authorList>
            <person name="Wang S."/>
            <person name="Zhang J."/>
            <person name="Jiao W."/>
            <person name="Li J."/>
            <person name="Xun X."/>
            <person name="Sun Y."/>
            <person name="Guo X."/>
            <person name="Huan P."/>
            <person name="Dong B."/>
            <person name="Zhang L."/>
            <person name="Hu X."/>
            <person name="Sun X."/>
            <person name="Wang J."/>
            <person name="Zhao C."/>
            <person name="Wang Y."/>
            <person name="Wang D."/>
            <person name="Huang X."/>
            <person name="Wang R."/>
            <person name="Lv J."/>
            <person name="Li Y."/>
            <person name="Zhang Z."/>
            <person name="Liu B."/>
            <person name="Lu W."/>
            <person name="Hui Y."/>
            <person name="Liang J."/>
            <person name="Zhou Z."/>
            <person name="Hou R."/>
            <person name="Li X."/>
            <person name="Liu Y."/>
            <person name="Li H."/>
            <person name="Ning X."/>
            <person name="Lin Y."/>
            <person name="Zhao L."/>
            <person name="Xing Q."/>
            <person name="Dou J."/>
            <person name="Li Y."/>
            <person name="Mao J."/>
            <person name="Guo H."/>
            <person name="Dou H."/>
            <person name="Li T."/>
            <person name="Mu C."/>
            <person name="Jiang W."/>
            <person name="Fu Q."/>
            <person name="Fu X."/>
            <person name="Miao Y."/>
            <person name="Liu J."/>
            <person name="Yu Q."/>
            <person name="Li R."/>
            <person name="Liao H."/>
            <person name="Li X."/>
            <person name="Kong Y."/>
            <person name="Jiang Z."/>
            <person name="Chourrout D."/>
            <person name="Li R."/>
            <person name="Bao Z."/>
        </authorList>
    </citation>
    <scope>NUCLEOTIDE SEQUENCE [LARGE SCALE GENOMIC DNA]</scope>
    <source>
        <strain evidence="4 5">PY_sf001</strain>
    </source>
</reference>
<evidence type="ECO:0000259" key="3">
    <source>
        <dbReference type="PROSITE" id="PS50222"/>
    </source>
</evidence>
<dbReference type="EMBL" id="NEDP02004118">
    <property type="protein sequence ID" value="OWF46621.1"/>
    <property type="molecule type" value="Genomic_DNA"/>
</dbReference>
<evidence type="ECO:0000256" key="2">
    <source>
        <dbReference type="SAM" id="MobiDB-lite"/>
    </source>
</evidence>
<dbReference type="Gene3D" id="3.80.10.10">
    <property type="entry name" value="Ribonuclease Inhibitor"/>
    <property type="match status" value="1"/>
</dbReference>
<dbReference type="Proteomes" id="UP000242188">
    <property type="component" value="Unassembled WGS sequence"/>
</dbReference>
<dbReference type="Gene3D" id="1.10.238.10">
    <property type="entry name" value="EF-hand"/>
    <property type="match status" value="1"/>
</dbReference>
<dbReference type="Pfam" id="PF13499">
    <property type="entry name" value="EF-hand_7"/>
    <property type="match status" value="1"/>
</dbReference>
<dbReference type="GO" id="GO:0005509">
    <property type="term" value="F:calcium ion binding"/>
    <property type="evidence" value="ECO:0007669"/>
    <property type="project" value="InterPro"/>
</dbReference>
<feature type="domain" description="EF-hand" evidence="3">
    <location>
        <begin position="451"/>
        <end position="486"/>
    </location>
</feature>
<dbReference type="PANTHER" id="PTHR24114">
    <property type="entry name" value="LEUCINE RICH REPEAT FAMILY PROTEIN"/>
    <property type="match status" value="1"/>
</dbReference>
<dbReference type="InterPro" id="IPR001611">
    <property type="entry name" value="Leu-rich_rpt"/>
</dbReference>
<organism evidence="4 5">
    <name type="scientific">Mizuhopecten yessoensis</name>
    <name type="common">Japanese scallop</name>
    <name type="synonym">Patinopecten yessoensis</name>
    <dbReference type="NCBI Taxonomy" id="6573"/>
    <lineage>
        <taxon>Eukaryota</taxon>
        <taxon>Metazoa</taxon>
        <taxon>Spiralia</taxon>
        <taxon>Lophotrochozoa</taxon>
        <taxon>Mollusca</taxon>
        <taxon>Bivalvia</taxon>
        <taxon>Autobranchia</taxon>
        <taxon>Pteriomorphia</taxon>
        <taxon>Pectinida</taxon>
        <taxon>Pectinoidea</taxon>
        <taxon>Pectinidae</taxon>
        <taxon>Mizuhopecten</taxon>
    </lineage>
</organism>
<gene>
    <name evidence="4" type="ORF">KP79_PYT12793</name>
</gene>
<dbReference type="Pfam" id="PF13516">
    <property type="entry name" value="LRR_6"/>
    <property type="match status" value="6"/>
</dbReference>
<feature type="domain" description="EF-hand" evidence="3">
    <location>
        <begin position="487"/>
        <end position="522"/>
    </location>
</feature>
<evidence type="ECO:0000256" key="1">
    <source>
        <dbReference type="ARBA" id="ARBA00022837"/>
    </source>
</evidence>
<feature type="region of interest" description="Disordered" evidence="2">
    <location>
        <begin position="1"/>
        <end position="33"/>
    </location>
</feature>
<evidence type="ECO:0000313" key="5">
    <source>
        <dbReference type="Proteomes" id="UP000242188"/>
    </source>
</evidence>
<keyword evidence="5" id="KW-1185">Reference proteome</keyword>
<sequence>MNSNKKKSGKDSNLSTVKEETDTYYGGGIEKNTWKRDDKWKPAFITAGERKSTVLSVKEEEKENSIEQDIETSSSPSPKPTPEIVDDLDSSIFSSESDIISPAPSVSLSQTVYTKACIKLGLVPSTYFFKHLTEVALVMPHHGIGPRGAKAVAIALVPNQTIQKLDLSSNAIGSEGLAHVLDMLSGNSSIKELNISGNELLSAGAKMLKEDLSRHRFLTSLDISANGFNEKDADEIADLLIDNSNLRHLSVGHNSFSEGGGVAIGKALEENSSLQSLDLRWNHLRQTGAVSICWGLYSNNTLKSLNLSWNGFGMEGCHEMGKVLMRNRGLTELDLSANRIGLDAFRQLLRGIVKNRKLRTIRIGINPITTDGATAILRAVCASDSNLTEIDMTDVSVDNDFVSLLHEVQKQRQMKVTYGNLLRHDEIRRGNSSWVLDSDDPVAILFEYMKQKNLRLIDLLHNLDKDNSETLSRDELQLGLSNNDIPLSSRSLDILMKRLDANNDGHITFEELAVKHKEYVRRAMRLRVQADESLSHYKNFDKLEQIREAVKLKIALSVTTRPNAFNK</sequence>
<proteinExistence type="predicted"/>
<dbReference type="PANTHER" id="PTHR24114:SF50">
    <property type="entry name" value="RNI-LIKE PROTEIN"/>
    <property type="match status" value="1"/>
</dbReference>
<dbReference type="InterPro" id="IPR011992">
    <property type="entry name" value="EF-hand-dom_pair"/>
</dbReference>
<dbReference type="SUPFAM" id="SSF47473">
    <property type="entry name" value="EF-hand"/>
    <property type="match status" value="1"/>
</dbReference>
<dbReference type="InterPro" id="IPR018247">
    <property type="entry name" value="EF_Hand_1_Ca_BS"/>
</dbReference>
<comment type="caution">
    <text evidence="4">The sequence shown here is derived from an EMBL/GenBank/DDBJ whole genome shotgun (WGS) entry which is preliminary data.</text>
</comment>
<name>A0A210QD57_MIZYE</name>
<keyword evidence="1" id="KW-0106">Calcium</keyword>
<evidence type="ECO:0000313" key="4">
    <source>
        <dbReference type="EMBL" id="OWF46621.1"/>
    </source>
</evidence>
<dbReference type="OrthoDB" id="120976at2759"/>
<dbReference type="SUPFAM" id="SSF52047">
    <property type="entry name" value="RNI-like"/>
    <property type="match status" value="1"/>
</dbReference>
<dbReference type="InterPro" id="IPR032675">
    <property type="entry name" value="LRR_dom_sf"/>
</dbReference>
<feature type="compositionally biased region" description="Basic and acidic residues" evidence="2">
    <location>
        <begin position="52"/>
        <end position="65"/>
    </location>
</feature>
<dbReference type="AlphaFoldDB" id="A0A210QD57"/>
<dbReference type="STRING" id="6573.A0A210QD57"/>
<dbReference type="SMART" id="SM00368">
    <property type="entry name" value="LRR_RI"/>
    <property type="match status" value="8"/>
</dbReference>
<dbReference type="PROSITE" id="PS50222">
    <property type="entry name" value="EF_HAND_2"/>
    <property type="match status" value="2"/>
</dbReference>
<accession>A0A210QD57</accession>
<protein>
    <recommendedName>
        <fullName evidence="3">EF-hand domain-containing protein</fullName>
    </recommendedName>
</protein>
<dbReference type="InterPro" id="IPR002048">
    <property type="entry name" value="EF_hand_dom"/>
</dbReference>